<feature type="compositionally biased region" description="Basic and acidic residues" evidence="1">
    <location>
        <begin position="846"/>
        <end position="874"/>
    </location>
</feature>
<dbReference type="SUPFAM" id="SSF81298">
    <property type="entry name" value="Adenylylcyclase toxin (the edema factor)"/>
    <property type="match status" value="1"/>
</dbReference>
<feature type="compositionally biased region" description="Low complexity" evidence="1">
    <location>
        <begin position="1124"/>
        <end position="1146"/>
    </location>
</feature>
<feature type="transmembrane region" description="Helical" evidence="2">
    <location>
        <begin position="125"/>
        <end position="149"/>
    </location>
</feature>
<sequence>MAPTAEDAASAALDAVEVCLREIDRWIPVLGDFLDMISDWPEAEHVRLYDLAEQYGSAAELYSGHLEDLNGYMRDLDAWQGDGASEIARQQLTGYFEELSSMAETLGGVQQYVHGQALEIESMKWMAVVALVMMIIALIQMIITIWTGIGAAAGAVAISGARVTIQTVAKELFRKLMQETIRGGIRKMVQTGFTNVGRRALMGALANAAFMGGIKAGIMGIQALQGHDPFVDGWEQKFAIGLADSLIAGAIGGPLTFGANSRFVEAVAFGVGQLGDNLIRMGLDSLFRATGNQDWAERNGLYSGMGLGDAFQAIMPASILGEMMEPAGRGHRPDHVQNAVNNGANNLFNNLPDPAPGGAQQTGNQNQGAPAPVLAPGGLPAGSQSQTGGPAPGTQGAGSQSGNQGAGSQSGGQSGSQRGGQTGSQAGSQSGSQGAGTQSGSQGAGTQSGGQSGSRDGGQSGSQGSRGSNTDGESSEGSAQTQGTQPDGASGTPPAATDGSSSTPPAESDGASGTPSQGDGASQTNDSSSGRSTATPTPTPATPATPDGSTSTETGGSTTNTDGTASQQTSSEGDRAETDQRRATPEVTPPVSSGTVEGSTDGSATQSESSDAASSQPPSEGDGTSTRDSSGESSTSESSSARASAEDGPSTDGSSSEDSSSEDSSSEGTGSTPPPVQPDAARPDTGQSSSQPSSSQSREARWWNFGKRLEQRIEAQFTEGAANFFGGTLQGSTVRPPALTPDLVQRVLDARPESLSTYGNRMRGFIEQHFTEVDAAGTRRPLDDAQIAAKLADMRGATPAPQGGSAPSPGGDGQTGQTGTGQTETGRTETGRTETDRTETGQTETDQTRQSEQSREESQQARSESETRRSREEAPALPGFAPMPGPVLTPTGSASPPGSVAPPGGTTPAGGTSQSSGTSQSGRDGDGSSSESSTPPDEGQGQPEPSAATGGSSVGSSSGGDGTTGTATPDTTGTTGQPASPGDGTRQSLMDRVRDRVSRLFGRDSASQQTRQEAAERAAYEANMRQAQAQLRQTIESDPRVQQHRQTAANAAHQAQQARTEAAAATNDAGLARAEQQAAQQRAQQYRNQAARLDPSDPQRGALQRAAQQADQYSYQRAFDAQNAEARASAAQQRAQAADATAAQANRDADQITQNAATHQQAAWRMANVDTGAGFRQVGPAHPGPQVSMVSGRPDVPPPVSQNRPYDQPGGLRRPLAADQARLQRALSDGQGGYVRTPDPTGPWLRLVNAFGLGDPTRTQNCQDAVASLFDTFVHGRPTVAAPRTYDGYSGSSPHVPSGGEADGPGRMEDLSGGRFQSLVGNLSTQSPSQRGPQVDRGFDQIRQQLLAGGHGSFAAIITGWQSGSSHAWAAVNHNGNIYFVDPQVGTVVAAVDGPNGVSYIDPHTGQDVGNPIHDRSQITMMDALVVDGSARPMPFANNPPGTWNSRPLTPDYLASQSPQVQASDGAANDHAAARAAQEQARSETQRAERLRQHAQRHATEAQGHALRAQADAQQAQTHRAERDAAAQRATRLEQEAQRHDAYARQYAELAQRGTPDAQQAQHMADQHRALADGARQQANDQRAQAQQHEGERQRAEAKWRQAEQQRADAEARAAAVARDAATAEHAAAASAQRAAALETSYGQRANQAAQAYDAQAAQAAADAAHHSQQAQQHPPHDPLRRQEEARAAHHNRLEQNARQAAHHHRVAAQHQQAAAARDARAEWYDQAAQRHERQAAVEERDARTHEQRRAAAEARYRQAAAVDPQVAQRFRDQANHFAQARDAAQARAAQQRQDAQTARQTAATERAEAANHRNARDQFESAAREWVQQTRREDRFDPGSQTPSGRTFDPENLPDGLRQRYDALTDPRAREQFARVYERARDDAGVTRALEGMERGAARNGTTLEDVLVEQHEKAAARQAVTPPPPDVVRDIDQRLREAERVRQRIDAYAQAHPEVRGIDRWRRSLDAEITALENEREGHGTPSPERHGRSIQGIDGEVALAERSRGVVEVAMTVEVRLPDGRVLRTDIDVVAEGGRVWLDAKSYEIFGPDSYNVRHHQGQIARQLEIIEHSGHRVDGEPPRLEWVFVRGVHPDVVPLLEGTRVYDPETGAELPHRVTVTDGRPPDTPPPPPPPSGAPPAPAAPPGAVPDTTAPTEVAGEQGPPDTSRDDDRLYSREVSHTNQDVLVNGGDAPFTLEEVHRVAEILGIDLTGVDVRLITDPEEIRYLDYQGASAYTPVEAGGREIRLGPAAFADAETLAVTIAHEYKHVEQIRSGETINTATRRELEDAAYAVEPAALERFRAHSEGGSDGTDGTVLDREGVRPGAEERSAGVRDGAGGRDSGGHGALGRDDQGANDGTGRGVRDQGGAGDRPDDASARTDRPDSGGARPGPDQHDLTRHIGPPTDGSAPATHADKSSGMPAPDDRAGQTETGDAASPDATPAYVDTAEAVRLVRQHLHATRAGYAFYPAGDRVLSFAHAVPPRPGVVTFDLHGSPDGFHIDGRVLTPEQFAHAIDVMRQEGRIHLGAGDHVRLTACDVARGDHSPAARFARASGTAVTAPTERVWTNRRGEERVTSAELRGGRWVPTEPDNGRWRTFEADGQERGAPHTESGPTPEYGGSEAARSGTDGASEQPASDGDPRGPVLTPDVLESEYGMPERNQEAFQAYAEQHGLVIDVRPTNAAAVRWLAEGAMPKPLDIKAKTIDERDVLLGAQAGNVGLVGYFEPRLPARPDGMSDAQWESVEKRYRQRLNEYAELSETMARLAASGRFTVSDGVVYAVEGEGGQRPITGDHDLFDIRRTDGSRLDPDEYGDVIEELRGQGIGVQHGAHMYWQPQSAFELQIHADIAAKHQPGGEEGLVRFAPGEPPRLVDASTPVHEQTSAPPRDQDESPSGGDEYQARSGTDPPSDASPPATDRADLDRLAAEASRPGTGEGATGRARTQVYAIAERQGLLGNDATTAERREALGDQLSGQTRQLLETSPSLADRARVERLYAREAFDHTGFPLDQAVRGAESLPALLESGVQPHEIARHATPETLRRLFDLSESQANDLATLLGDPQVQTMLHDSWGSPPFDPPILAESVLAKLGAHPELVRMMLDLPDLRNALALRPVTLDHLASHQQAIDTLREVVEDIQRRGPEAVLADPEVTVEPTPLTDDQRQTSEAAKPEEVQDRQTGFDQRRQDDAAYRAEYLDSMYVQAVRAQAELNAMAAEVAGDTGEPAGRSEPKNRQRAEDKVVKYRGEVSRLKDLAAAKVAFDTMADLYRGLEQVRQHPGVTIVKLDDRFARPQDSGYRDIQMSVRTSNGHVAEFRLHLKSLDEVADWEHALYEIRRDLDTFGKERRLTPPEEAIRFGLLQRERELFWQALRPALGEGQP</sequence>
<keyword evidence="2" id="KW-0472">Membrane</keyword>
<feature type="compositionally biased region" description="Basic and acidic residues" evidence="1">
    <location>
        <begin position="1975"/>
        <end position="1990"/>
    </location>
</feature>
<feature type="compositionally biased region" description="Low complexity" evidence="1">
    <location>
        <begin position="544"/>
        <end position="566"/>
    </location>
</feature>
<dbReference type="EMBL" id="JAVHUY010000025">
    <property type="protein sequence ID" value="MDQ7907787.1"/>
    <property type="molecule type" value="Genomic_DNA"/>
</dbReference>
<dbReference type="InterPro" id="IPR007685">
    <property type="entry name" value="RelA_SpoT"/>
</dbReference>
<feature type="compositionally biased region" description="Low complexity" evidence="1">
    <location>
        <begin position="1044"/>
        <end position="1092"/>
    </location>
</feature>
<feature type="region of interest" description="Disordered" evidence="1">
    <location>
        <begin position="3217"/>
        <end position="3238"/>
    </location>
</feature>
<dbReference type="InterPro" id="IPR058921">
    <property type="entry name" value="PAP/OAS1-rel"/>
</dbReference>
<feature type="region of interest" description="Disordered" evidence="1">
    <location>
        <begin position="1284"/>
        <end position="1314"/>
    </location>
</feature>
<evidence type="ECO:0000313" key="5">
    <source>
        <dbReference type="Proteomes" id="UP001230908"/>
    </source>
</evidence>
<accession>A0ABU0ZN02</accession>
<feature type="compositionally biased region" description="Basic and acidic residues" evidence="1">
    <location>
        <begin position="572"/>
        <end position="584"/>
    </location>
</feature>
<dbReference type="PANTHER" id="PTHR45979">
    <property type="entry name" value="PAP/OAS1 SUBSTRATE-BINDING DOMAIN SUPERFAMILY"/>
    <property type="match status" value="1"/>
</dbReference>
<feature type="compositionally biased region" description="Basic and acidic residues" evidence="1">
    <location>
        <begin position="3226"/>
        <end position="3238"/>
    </location>
</feature>
<feature type="compositionally biased region" description="Gly residues" evidence="1">
    <location>
        <begin position="442"/>
        <end position="461"/>
    </location>
</feature>
<feature type="compositionally biased region" description="Basic and acidic residues" evidence="1">
    <location>
        <begin position="1519"/>
        <end position="1543"/>
    </location>
</feature>
<feature type="compositionally biased region" description="Low complexity" evidence="1">
    <location>
        <begin position="619"/>
        <end position="658"/>
    </location>
</feature>
<feature type="region of interest" description="Disordered" evidence="1">
    <location>
        <begin position="325"/>
        <end position="703"/>
    </location>
</feature>
<dbReference type="SUPFAM" id="SSF81301">
    <property type="entry name" value="Nucleotidyltransferase"/>
    <property type="match status" value="1"/>
</dbReference>
<feature type="compositionally biased region" description="Low complexity" evidence="1">
    <location>
        <begin position="889"/>
        <end position="956"/>
    </location>
</feature>
<feature type="compositionally biased region" description="Basic and acidic residues" evidence="1">
    <location>
        <begin position="2372"/>
        <end position="2385"/>
    </location>
</feature>
<feature type="compositionally biased region" description="Basic and acidic residues" evidence="1">
    <location>
        <begin position="1675"/>
        <end position="1696"/>
    </location>
</feature>
<comment type="caution">
    <text evidence="4">The sequence shown here is derived from an EMBL/GenBank/DDBJ whole genome shotgun (WGS) entry which is preliminary data.</text>
</comment>
<feature type="region of interest" description="Disordered" evidence="1">
    <location>
        <begin position="1974"/>
        <end position="1993"/>
    </location>
</feature>
<dbReference type="InterPro" id="IPR035099">
    <property type="entry name" value="Anthrax_toxin_C-terminal"/>
</dbReference>
<feature type="compositionally biased region" description="Gly residues" evidence="1">
    <location>
        <begin position="404"/>
        <end position="422"/>
    </location>
</feature>
<feature type="compositionally biased region" description="Low complexity" evidence="1">
    <location>
        <begin position="1099"/>
        <end position="1109"/>
    </location>
</feature>
<feature type="compositionally biased region" description="Gly residues" evidence="1">
    <location>
        <begin position="2336"/>
        <end position="2348"/>
    </location>
</feature>
<evidence type="ECO:0000256" key="1">
    <source>
        <dbReference type="SAM" id="MobiDB-lite"/>
    </source>
</evidence>
<feature type="compositionally biased region" description="Basic and acidic residues" evidence="1">
    <location>
        <begin position="2592"/>
        <end position="2609"/>
    </location>
</feature>
<evidence type="ECO:0000256" key="2">
    <source>
        <dbReference type="SAM" id="Phobius"/>
    </source>
</evidence>
<evidence type="ECO:0000259" key="3">
    <source>
        <dbReference type="SMART" id="SM00954"/>
    </source>
</evidence>
<dbReference type="RefSeq" id="WP_308715061.1">
    <property type="nucleotide sequence ID" value="NZ_JAVHUY010000025.1"/>
</dbReference>
<dbReference type="InterPro" id="IPR028908">
    <property type="entry name" value="Tox-PL_dom"/>
</dbReference>
<proteinExistence type="predicted"/>
<dbReference type="Pfam" id="PF15644">
    <property type="entry name" value="Gln_amidase"/>
    <property type="match status" value="1"/>
</dbReference>
<feature type="compositionally biased region" description="Low complexity" evidence="1">
    <location>
        <begin position="338"/>
        <end position="403"/>
    </location>
</feature>
<feature type="compositionally biased region" description="Low complexity" evidence="1">
    <location>
        <begin position="964"/>
        <end position="976"/>
    </location>
</feature>
<feature type="compositionally biased region" description="Pro residues" evidence="1">
    <location>
        <begin position="2126"/>
        <end position="2148"/>
    </location>
</feature>
<gene>
    <name evidence="4" type="ORF">RB614_25015</name>
</gene>
<feature type="compositionally biased region" description="Gly residues" evidence="1">
    <location>
        <begin position="810"/>
        <end position="819"/>
    </location>
</feature>
<feature type="compositionally biased region" description="Low complexity" evidence="1">
    <location>
        <begin position="1462"/>
        <end position="1480"/>
    </location>
</feature>
<dbReference type="SMART" id="SM00954">
    <property type="entry name" value="RelA_SpoT"/>
    <property type="match status" value="1"/>
</dbReference>
<feature type="compositionally biased region" description="Basic and acidic residues" evidence="1">
    <location>
        <begin position="1589"/>
        <end position="1612"/>
    </location>
</feature>
<feature type="compositionally biased region" description="Low complexity" evidence="1">
    <location>
        <begin position="1777"/>
        <end position="1805"/>
    </location>
</feature>
<feature type="region of interest" description="Disordered" evidence="1">
    <location>
        <begin position="2303"/>
        <end position="2442"/>
    </location>
</feature>
<feature type="compositionally biased region" description="Polar residues" evidence="1">
    <location>
        <begin position="469"/>
        <end position="487"/>
    </location>
</feature>
<feature type="region of interest" description="Disordered" evidence="1">
    <location>
        <begin position="795"/>
        <end position="1109"/>
    </location>
</feature>
<keyword evidence="2" id="KW-0812">Transmembrane</keyword>
<name>A0ABU0ZN02_9ACTN</name>
<protein>
    <submittedName>
        <fullName evidence="4">Toxin glutamine deamidase domain-containing protein</fullName>
    </submittedName>
</protein>
<feature type="compositionally biased region" description="Low complexity" evidence="1">
    <location>
        <begin position="1572"/>
        <end position="1588"/>
    </location>
</feature>
<feature type="compositionally biased region" description="Polar residues" evidence="1">
    <location>
        <begin position="1025"/>
        <end position="1034"/>
    </location>
</feature>
<feature type="region of interest" description="Disordered" evidence="1">
    <location>
        <begin position="2107"/>
        <end position="2173"/>
    </location>
</feature>
<feature type="region of interest" description="Disordered" evidence="1">
    <location>
        <begin position="1653"/>
        <end position="1757"/>
    </location>
</feature>
<feature type="region of interest" description="Disordered" evidence="1">
    <location>
        <begin position="1179"/>
        <end position="1212"/>
    </location>
</feature>
<feature type="compositionally biased region" description="Low complexity" evidence="1">
    <location>
        <begin position="2906"/>
        <end position="2917"/>
    </location>
</feature>
<feature type="compositionally biased region" description="Basic and acidic residues" evidence="1">
    <location>
        <begin position="1718"/>
        <end position="1757"/>
    </location>
</feature>
<feature type="domain" description="RelA/SpoT" evidence="3">
    <location>
        <begin position="3228"/>
        <end position="3338"/>
    </location>
</feature>
<feature type="compositionally biased region" description="Low complexity" evidence="1">
    <location>
        <begin position="796"/>
        <end position="809"/>
    </location>
</feature>
<feature type="region of interest" description="Disordered" evidence="1">
    <location>
        <begin position="2578"/>
        <end position="2650"/>
    </location>
</feature>
<feature type="compositionally biased region" description="Low complexity" evidence="1">
    <location>
        <begin position="687"/>
        <end position="697"/>
    </location>
</feature>
<feature type="compositionally biased region" description="Basic and acidic residues" evidence="1">
    <location>
        <begin position="826"/>
        <end position="839"/>
    </location>
</feature>
<feature type="compositionally biased region" description="Low complexity" evidence="1">
    <location>
        <begin position="527"/>
        <end position="536"/>
    </location>
</feature>
<feature type="compositionally biased region" description="Basic and acidic residues" evidence="1">
    <location>
        <begin position="989"/>
        <end position="1002"/>
    </location>
</feature>
<dbReference type="Proteomes" id="UP001230908">
    <property type="component" value="Unassembled WGS sequence"/>
</dbReference>
<feature type="compositionally biased region" description="Basic and acidic residues" evidence="1">
    <location>
        <begin position="1806"/>
        <end position="1824"/>
    </location>
</feature>
<feature type="region of interest" description="Disordered" evidence="1">
    <location>
        <begin position="1124"/>
        <end position="1159"/>
    </location>
</feature>
<feature type="compositionally biased region" description="Low complexity" evidence="1">
    <location>
        <begin position="1653"/>
        <end position="1673"/>
    </location>
</feature>
<keyword evidence="2" id="KW-1133">Transmembrane helix</keyword>
<feature type="region of interest" description="Disordered" evidence="1">
    <location>
        <begin position="2857"/>
        <end position="2918"/>
    </location>
</feature>
<feature type="region of interest" description="Disordered" evidence="1">
    <location>
        <begin position="3141"/>
        <end position="3186"/>
    </location>
</feature>
<keyword evidence="5" id="KW-1185">Reference proteome</keyword>
<feature type="compositionally biased region" description="Polar residues" evidence="1">
    <location>
        <begin position="498"/>
        <end position="526"/>
    </location>
</feature>
<dbReference type="PANTHER" id="PTHR45979:SF30">
    <property type="entry name" value="NUCLEOTIDYLTRANSFERASE"/>
    <property type="match status" value="1"/>
</dbReference>
<feature type="compositionally biased region" description="Low complexity" evidence="1">
    <location>
        <begin position="423"/>
        <end position="441"/>
    </location>
</feature>
<feature type="compositionally biased region" description="Basic and acidic residues" evidence="1">
    <location>
        <begin position="2317"/>
        <end position="2333"/>
    </location>
</feature>
<dbReference type="InterPro" id="IPR043519">
    <property type="entry name" value="NT_sf"/>
</dbReference>
<dbReference type="Gene3D" id="3.30.460.10">
    <property type="entry name" value="Beta Polymerase, domain 2"/>
    <property type="match status" value="1"/>
</dbReference>
<feature type="compositionally biased region" description="Gly residues" evidence="1">
    <location>
        <begin position="2358"/>
        <end position="2371"/>
    </location>
</feature>
<feature type="compositionally biased region" description="Polar residues" evidence="1">
    <location>
        <begin position="590"/>
        <end position="618"/>
    </location>
</feature>
<reference evidence="4 5" key="1">
    <citation type="submission" date="2023-08" db="EMBL/GenBank/DDBJ databases">
        <title>Phytohabitans sansha sp. nov., isolated from marine sediment.</title>
        <authorList>
            <person name="Zhao Y."/>
            <person name="Yi K."/>
        </authorList>
    </citation>
    <scope>NUCLEOTIDE SEQUENCE [LARGE SCALE GENOMIC DNA]</scope>
    <source>
        <strain evidence="4 5">ZYX-F-186</strain>
    </source>
</reference>
<evidence type="ECO:0000313" key="4">
    <source>
        <dbReference type="EMBL" id="MDQ7907787.1"/>
    </source>
</evidence>
<feature type="compositionally biased region" description="Basic and acidic residues" evidence="1">
    <location>
        <begin position="3160"/>
        <end position="3176"/>
    </location>
</feature>
<feature type="compositionally biased region" description="Basic and acidic residues" evidence="1">
    <location>
        <begin position="1481"/>
        <end position="1492"/>
    </location>
</feature>
<feature type="region of interest" description="Disordered" evidence="1">
    <location>
        <begin position="1777"/>
        <end position="1859"/>
    </location>
</feature>
<organism evidence="4 5">
    <name type="scientific">Phytohabitans maris</name>
    <dbReference type="NCBI Taxonomy" id="3071409"/>
    <lineage>
        <taxon>Bacteria</taxon>
        <taxon>Bacillati</taxon>
        <taxon>Actinomycetota</taxon>
        <taxon>Actinomycetes</taxon>
        <taxon>Micromonosporales</taxon>
        <taxon>Micromonosporaceae</taxon>
    </lineage>
</organism>
<feature type="region of interest" description="Disordered" evidence="1">
    <location>
        <begin position="1436"/>
        <end position="1619"/>
    </location>
</feature>